<protein>
    <submittedName>
        <fullName evidence="8">B3 domain-containing transcription factor ABI3-like</fullName>
    </submittedName>
</protein>
<comment type="caution">
    <text evidence="8">The sequence shown here is derived from an EMBL/GenBank/DDBJ whole genome shotgun (WGS) entry which is preliminary data.</text>
</comment>
<dbReference type="InterPro" id="IPR044800">
    <property type="entry name" value="LEC2-like"/>
</dbReference>
<feature type="region of interest" description="Disordered" evidence="6">
    <location>
        <begin position="536"/>
        <end position="576"/>
    </location>
</feature>
<feature type="compositionally biased region" description="Polar residues" evidence="6">
    <location>
        <begin position="543"/>
        <end position="570"/>
    </location>
</feature>
<comment type="subcellular location">
    <subcellularLocation>
        <location evidence="1">Nucleus</location>
    </subcellularLocation>
</comment>
<feature type="region of interest" description="Disordered" evidence="6">
    <location>
        <begin position="400"/>
        <end position="420"/>
    </location>
</feature>
<dbReference type="GO" id="GO:0005634">
    <property type="term" value="C:nucleus"/>
    <property type="evidence" value="ECO:0007669"/>
    <property type="project" value="UniProtKB-SubCell"/>
</dbReference>
<evidence type="ECO:0000256" key="4">
    <source>
        <dbReference type="ARBA" id="ARBA00023163"/>
    </source>
</evidence>
<evidence type="ECO:0000259" key="7">
    <source>
        <dbReference type="PROSITE" id="PS50863"/>
    </source>
</evidence>
<dbReference type="PANTHER" id="PTHR31140:SF81">
    <property type="entry name" value="B3 DOMAIN-CONTAINING TRANSCRIPTION FACTOR ABI3"/>
    <property type="match status" value="1"/>
</dbReference>
<evidence type="ECO:0000256" key="1">
    <source>
        <dbReference type="ARBA" id="ARBA00004123"/>
    </source>
</evidence>
<dbReference type="CDD" id="cd10015">
    <property type="entry name" value="BfiI_C_EcoRII_N_B3"/>
    <property type="match status" value="1"/>
</dbReference>
<evidence type="ECO:0000256" key="3">
    <source>
        <dbReference type="ARBA" id="ARBA00023125"/>
    </source>
</evidence>
<keyword evidence="4" id="KW-0804">Transcription</keyword>
<dbReference type="EMBL" id="JAAIUW010000001">
    <property type="protein sequence ID" value="KAF7845514.1"/>
    <property type="molecule type" value="Genomic_DNA"/>
</dbReference>
<organism evidence="8 9">
    <name type="scientific">Senna tora</name>
    <dbReference type="NCBI Taxonomy" id="362788"/>
    <lineage>
        <taxon>Eukaryota</taxon>
        <taxon>Viridiplantae</taxon>
        <taxon>Streptophyta</taxon>
        <taxon>Embryophyta</taxon>
        <taxon>Tracheophyta</taxon>
        <taxon>Spermatophyta</taxon>
        <taxon>Magnoliopsida</taxon>
        <taxon>eudicotyledons</taxon>
        <taxon>Gunneridae</taxon>
        <taxon>Pentapetalae</taxon>
        <taxon>rosids</taxon>
        <taxon>fabids</taxon>
        <taxon>Fabales</taxon>
        <taxon>Fabaceae</taxon>
        <taxon>Caesalpinioideae</taxon>
        <taxon>Cassia clade</taxon>
        <taxon>Senna</taxon>
    </lineage>
</organism>
<dbReference type="PROSITE" id="PS50863">
    <property type="entry name" value="B3"/>
    <property type="match status" value="1"/>
</dbReference>
<feature type="compositionally biased region" description="Low complexity" evidence="6">
    <location>
        <begin position="401"/>
        <end position="415"/>
    </location>
</feature>
<keyword evidence="5" id="KW-0539">Nucleus</keyword>
<dbReference type="GO" id="GO:0009733">
    <property type="term" value="P:response to auxin"/>
    <property type="evidence" value="ECO:0007669"/>
    <property type="project" value="UniProtKB-ARBA"/>
</dbReference>
<keyword evidence="2" id="KW-0805">Transcription regulation</keyword>
<evidence type="ECO:0000256" key="5">
    <source>
        <dbReference type="ARBA" id="ARBA00023242"/>
    </source>
</evidence>
<evidence type="ECO:0000256" key="2">
    <source>
        <dbReference type="ARBA" id="ARBA00023015"/>
    </source>
</evidence>
<dbReference type="InterPro" id="IPR015300">
    <property type="entry name" value="DNA-bd_pseudobarrel_sf"/>
</dbReference>
<dbReference type="Proteomes" id="UP000634136">
    <property type="component" value="Unassembled WGS sequence"/>
</dbReference>
<evidence type="ECO:0000256" key="6">
    <source>
        <dbReference type="SAM" id="MobiDB-lite"/>
    </source>
</evidence>
<evidence type="ECO:0000313" key="8">
    <source>
        <dbReference type="EMBL" id="KAF7845514.1"/>
    </source>
</evidence>
<dbReference type="GO" id="GO:0003677">
    <property type="term" value="F:DNA binding"/>
    <property type="evidence" value="ECO:0007669"/>
    <property type="project" value="UniProtKB-KW"/>
</dbReference>
<dbReference type="SMART" id="SM01019">
    <property type="entry name" value="B3"/>
    <property type="match status" value="1"/>
</dbReference>
<proteinExistence type="predicted"/>
<gene>
    <name evidence="8" type="ORF">G2W53_002419</name>
</gene>
<accession>A0A834XHT0</accession>
<dbReference type="Gene3D" id="2.40.330.10">
    <property type="entry name" value="DNA-binding pseudobarrel domain"/>
    <property type="match status" value="1"/>
</dbReference>
<dbReference type="GO" id="GO:0003700">
    <property type="term" value="F:DNA-binding transcription factor activity"/>
    <property type="evidence" value="ECO:0007669"/>
    <property type="project" value="InterPro"/>
</dbReference>
<dbReference type="SUPFAM" id="SSF101936">
    <property type="entry name" value="DNA-binding pseudobarrel domain"/>
    <property type="match status" value="1"/>
</dbReference>
<sequence>MNGGSVVGDVFEEEAAVMAAVKERERWLRDVKNDDMEDASMLFADPLPDFQCMSSSSSSSKSNYATASMEIPQPSDQSGGGDYCMDTMDTFGSMELLETNDFFDPSSIFQDLELAELAEQNSNYPSEIIKQEKAAAVDEEMSGVFLEWLKMNKESVSASELRSVRLKKSTIEYAAKRLGGGKQGMKQLLKLILQWLQTTHLHNKPRKPQTQNDSNFVNNINTTPFQGKPPSTTPVSFTSPLPYPAGYVGMGMGDPFSNGAYYNQMNQSFGDSNLQALPPPLYQNPFQYFEGENGMRSGHSATKEARKKRMARQRRHLSRHRHYHNNEVTIGHQNQNNNGDYLHIANNNNNNNPPNWLYWPPMVAVGGGGGPTSVAPASGQNAADRTAMQSRQNYEQGLLMSSSDRGQQGSSSSSSCKPEEKNLRFLLQKVLKQSDVSSLGRIVLPKKEAEIHLPELETRDGISIAMEDIGISRVWNMRYRYWPNNKSRMYLLENTGDFVRANGLQEGDFIVIYSDVKCGKFMIRGVKVRLAGLKTETKKAGKSQKNQHGNISTDQANDSLSSSPNTAQTQKIRKLS</sequence>
<keyword evidence="3" id="KW-0238">DNA-binding</keyword>
<dbReference type="FunFam" id="2.40.330.10:FF:000003">
    <property type="entry name" value="B3 domain-containing transcription factor FUS3"/>
    <property type="match status" value="1"/>
</dbReference>
<dbReference type="AlphaFoldDB" id="A0A834XHT0"/>
<evidence type="ECO:0000313" key="9">
    <source>
        <dbReference type="Proteomes" id="UP000634136"/>
    </source>
</evidence>
<feature type="domain" description="TF-B3" evidence="7">
    <location>
        <begin position="427"/>
        <end position="529"/>
    </location>
</feature>
<name>A0A834XHT0_9FABA</name>
<dbReference type="PANTHER" id="PTHR31140">
    <property type="entry name" value="B3 DOMAIN-CONTAINING TRANSCRIPTION FACTOR ABI3"/>
    <property type="match status" value="1"/>
</dbReference>
<dbReference type="Pfam" id="PF02362">
    <property type="entry name" value="B3"/>
    <property type="match status" value="1"/>
</dbReference>
<keyword evidence="9" id="KW-1185">Reference proteome</keyword>
<reference evidence="8" key="1">
    <citation type="submission" date="2020-09" db="EMBL/GenBank/DDBJ databases">
        <title>Genome-Enabled Discovery of Anthraquinone Biosynthesis in Senna tora.</title>
        <authorList>
            <person name="Kang S.-H."/>
            <person name="Pandey R.P."/>
            <person name="Lee C.-M."/>
            <person name="Sim J.-S."/>
            <person name="Jeong J.-T."/>
            <person name="Choi B.-S."/>
            <person name="Jung M."/>
            <person name="Ginzburg D."/>
            <person name="Zhao K."/>
            <person name="Won S.Y."/>
            <person name="Oh T.-J."/>
            <person name="Yu Y."/>
            <person name="Kim N.-H."/>
            <person name="Lee O.R."/>
            <person name="Lee T.-H."/>
            <person name="Bashyal P."/>
            <person name="Kim T.-S."/>
            <person name="Lee W.-H."/>
            <person name="Kawkins C."/>
            <person name="Kim C.-K."/>
            <person name="Kim J.S."/>
            <person name="Ahn B.O."/>
            <person name="Rhee S.Y."/>
            <person name="Sohng J.K."/>
        </authorList>
    </citation>
    <scope>NUCLEOTIDE SEQUENCE</scope>
    <source>
        <tissue evidence="8">Leaf</tissue>
    </source>
</reference>
<dbReference type="InterPro" id="IPR003340">
    <property type="entry name" value="B3_DNA-bd"/>
</dbReference>
<feature type="region of interest" description="Disordered" evidence="6">
    <location>
        <begin position="61"/>
        <end position="82"/>
    </location>
</feature>
<dbReference type="OrthoDB" id="757982at2759"/>